<protein>
    <submittedName>
        <fullName evidence="2">Uncharacterized protein</fullName>
    </submittedName>
</protein>
<dbReference type="AlphaFoldDB" id="A0A0S4JFX8"/>
<gene>
    <name evidence="2" type="ORF">BSAL_01810</name>
</gene>
<feature type="compositionally biased region" description="Acidic residues" evidence="1">
    <location>
        <begin position="1"/>
        <end position="16"/>
    </location>
</feature>
<feature type="region of interest" description="Disordered" evidence="1">
    <location>
        <begin position="1"/>
        <end position="20"/>
    </location>
</feature>
<feature type="non-terminal residue" evidence="2">
    <location>
        <position position="231"/>
    </location>
</feature>
<dbReference type="EMBL" id="CYKH01001732">
    <property type="protein sequence ID" value="CUG89382.1"/>
    <property type="molecule type" value="Genomic_DNA"/>
</dbReference>
<evidence type="ECO:0000256" key="1">
    <source>
        <dbReference type="SAM" id="MobiDB-lite"/>
    </source>
</evidence>
<accession>A0A0S4JFX8</accession>
<organism evidence="2 3">
    <name type="scientific">Bodo saltans</name>
    <name type="common">Flagellated protozoan</name>
    <dbReference type="NCBI Taxonomy" id="75058"/>
    <lineage>
        <taxon>Eukaryota</taxon>
        <taxon>Discoba</taxon>
        <taxon>Euglenozoa</taxon>
        <taxon>Kinetoplastea</taxon>
        <taxon>Metakinetoplastina</taxon>
        <taxon>Eubodonida</taxon>
        <taxon>Bodonidae</taxon>
        <taxon>Bodo</taxon>
    </lineage>
</organism>
<evidence type="ECO:0000313" key="3">
    <source>
        <dbReference type="Proteomes" id="UP000051952"/>
    </source>
</evidence>
<dbReference type="Proteomes" id="UP000051952">
    <property type="component" value="Unassembled WGS sequence"/>
</dbReference>
<keyword evidence="3" id="KW-1185">Reference proteome</keyword>
<name>A0A0S4JFX8_BODSA</name>
<evidence type="ECO:0000313" key="2">
    <source>
        <dbReference type="EMBL" id="CUG89382.1"/>
    </source>
</evidence>
<sequence>MSGSEESGDEGDDDDAYQINGDYDDFVVTPAKDLVQSRPTLSLGEPQVMRQRLEDAYAAEIQNIAALKPVEPPKLDPSLVEKVAASISKKPILPATKILAVHRVLNLKMSIETECGLTVQHKQINDWVKNIQAIYTAWTENKVRRSGGGTKRLGGFLNTEAATLSWYNKRHADGQRTRFLDVRRQLGTPNHPVSAFTACTFMRAHDLRLRAATLKTVITPSEIESLTQSFL</sequence>
<proteinExistence type="predicted"/>
<dbReference type="VEuPathDB" id="TriTrypDB:BSAL_01810"/>
<reference evidence="3" key="1">
    <citation type="submission" date="2015-09" db="EMBL/GenBank/DDBJ databases">
        <authorList>
            <consortium name="Pathogen Informatics"/>
        </authorList>
    </citation>
    <scope>NUCLEOTIDE SEQUENCE [LARGE SCALE GENOMIC DNA]</scope>
    <source>
        <strain evidence="3">Lake Konstanz</strain>
    </source>
</reference>